<evidence type="ECO:0000313" key="3">
    <source>
        <dbReference type="EMBL" id="RVX12122.1"/>
    </source>
</evidence>
<dbReference type="SMART" id="SM00717">
    <property type="entry name" value="SANT"/>
    <property type="match status" value="1"/>
</dbReference>
<protein>
    <submittedName>
        <fullName evidence="3">Transcription factor TFIIIB component B</fullName>
    </submittedName>
</protein>
<feature type="region of interest" description="Disordered" evidence="1">
    <location>
        <begin position="1090"/>
        <end position="1145"/>
    </location>
</feature>
<dbReference type="Gene3D" id="1.10.10.60">
    <property type="entry name" value="Homeodomain-like"/>
    <property type="match status" value="1"/>
</dbReference>
<feature type="domain" description="Myb-like" evidence="2">
    <location>
        <begin position="895"/>
        <end position="943"/>
    </location>
</feature>
<dbReference type="PANTHER" id="PTHR22929">
    <property type="entry name" value="RNA POLYMERASE III TRANSCRIPTION INITIATION FACTOR B"/>
    <property type="match status" value="1"/>
</dbReference>
<name>A0A438JT29_VITVI</name>
<feature type="compositionally biased region" description="Basic and acidic residues" evidence="1">
    <location>
        <begin position="1113"/>
        <end position="1128"/>
    </location>
</feature>
<gene>
    <name evidence="3" type="primary">bdp1</name>
    <name evidence="3" type="ORF">CK203_010610</name>
</gene>
<dbReference type="InterPro" id="IPR009057">
    <property type="entry name" value="Homeodomain-like_sf"/>
</dbReference>
<feature type="compositionally biased region" description="Polar residues" evidence="1">
    <location>
        <begin position="76"/>
        <end position="88"/>
    </location>
</feature>
<dbReference type="EMBL" id="QGNW01000028">
    <property type="protein sequence ID" value="RVX12122.1"/>
    <property type="molecule type" value="Genomic_DNA"/>
</dbReference>
<evidence type="ECO:0000259" key="2">
    <source>
        <dbReference type="SMART" id="SM00717"/>
    </source>
</evidence>
<comment type="caution">
    <text evidence="3">The sequence shown here is derived from an EMBL/GenBank/DDBJ whole genome shotgun (WGS) entry which is preliminary data.</text>
</comment>
<dbReference type="InterPro" id="IPR001005">
    <property type="entry name" value="SANT/Myb"/>
</dbReference>
<evidence type="ECO:0000313" key="4">
    <source>
        <dbReference type="Proteomes" id="UP000288805"/>
    </source>
</evidence>
<dbReference type="CDD" id="cd00167">
    <property type="entry name" value="SANT"/>
    <property type="match status" value="1"/>
</dbReference>
<feature type="compositionally biased region" description="Acidic residues" evidence="1">
    <location>
        <begin position="1103"/>
        <end position="1112"/>
    </location>
</feature>
<accession>A0A438JT29</accession>
<feature type="compositionally biased region" description="Polar residues" evidence="1">
    <location>
        <begin position="668"/>
        <end position="684"/>
    </location>
</feature>
<reference evidence="3 4" key="1">
    <citation type="journal article" date="2018" name="PLoS Genet.">
        <title>Population sequencing reveals clonal diversity and ancestral inbreeding in the grapevine cultivar Chardonnay.</title>
        <authorList>
            <person name="Roach M.J."/>
            <person name="Johnson D.L."/>
            <person name="Bohlmann J."/>
            <person name="van Vuuren H.J."/>
            <person name="Jones S.J."/>
            <person name="Pretorius I.S."/>
            <person name="Schmidt S.A."/>
            <person name="Borneman A.R."/>
        </authorList>
    </citation>
    <scope>NUCLEOTIDE SEQUENCE [LARGE SCALE GENOMIC DNA]</scope>
    <source>
        <strain evidence="4">cv. Chardonnay</strain>
        <tissue evidence="3">Leaf</tissue>
    </source>
</reference>
<dbReference type="Pfam" id="PF15963">
    <property type="entry name" value="Myb_DNA-bind_7"/>
    <property type="match status" value="1"/>
</dbReference>
<dbReference type="SUPFAM" id="SSF46689">
    <property type="entry name" value="Homeodomain-like"/>
    <property type="match status" value="1"/>
</dbReference>
<feature type="compositionally biased region" description="Basic residues" evidence="1">
    <location>
        <begin position="785"/>
        <end position="796"/>
    </location>
</feature>
<feature type="region of interest" description="Disordered" evidence="1">
    <location>
        <begin position="19"/>
        <end position="98"/>
    </location>
</feature>
<dbReference type="InterPro" id="IPR039467">
    <property type="entry name" value="TFIIIB_B''_Myb"/>
</dbReference>
<dbReference type="Proteomes" id="UP000288805">
    <property type="component" value="Unassembled WGS sequence"/>
</dbReference>
<feature type="region of interest" description="Disordered" evidence="1">
    <location>
        <begin position="635"/>
        <end position="796"/>
    </location>
</feature>
<feature type="compositionally biased region" description="Basic residues" evidence="1">
    <location>
        <begin position="743"/>
        <end position="755"/>
    </location>
</feature>
<organism evidence="3 4">
    <name type="scientific">Vitis vinifera</name>
    <name type="common">Grape</name>
    <dbReference type="NCBI Taxonomy" id="29760"/>
    <lineage>
        <taxon>Eukaryota</taxon>
        <taxon>Viridiplantae</taxon>
        <taxon>Streptophyta</taxon>
        <taxon>Embryophyta</taxon>
        <taxon>Tracheophyta</taxon>
        <taxon>Spermatophyta</taxon>
        <taxon>Magnoliopsida</taxon>
        <taxon>eudicotyledons</taxon>
        <taxon>Gunneridae</taxon>
        <taxon>Pentapetalae</taxon>
        <taxon>rosids</taxon>
        <taxon>Vitales</taxon>
        <taxon>Vitaceae</taxon>
        <taxon>Viteae</taxon>
        <taxon>Vitis</taxon>
    </lineage>
</organism>
<dbReference type="AlphaFoldDB" id="A0A438JT29"/>
<feature type="region of interest" description="Disordered" evidence="1">
    <location>
        <begin position="854"/>
        <end position="875"/>
    </location>
</feature>
<feature type="compositionally biased region" description="Polar residues" evidence="1">
    <location>
        <begin position="38"/>
        <end position="49"/>
    </location>
</feature>
<feature type="region of interest" description="Disordered" evidence="1">
    <location>
        <begin position="244"/>
        <end position="278"/>
    </location>
</feature>
<feature type="compositionally biased region" description="Polar residues" evidence="1">
    <location>
        <begin position="56"/>
        <end position="68"/>
    </location>
</feature>
<feature type="compositionally biased region" description="Basic and acidic residues" evidence="1">
    <location>
        <begin position="759"/>
        <end position="784"/>
    </location>
</feature>
<sequence length="1145" mass="124347">MGFDLDPLDDVLPEPAAINARAGGKFQPKAKARPRKGTSASVPSTISNATKEKTIRPTTTGSDTTQSLRPIDVIQNGLNDTVGSSLDTSEIGGSKDTLKDHEGLVGGISFTDNNRSLASVSSLSQVFASGEDVGTTGAPPSETGAPHPGAISDGNGDWHSSFGKKLKNYEGSPSELQFPHESRSSFLVNPSSQLLVEDLGSTDALHSEVAASDGNGDWVSSFGKSLGEADTLGFDLDPFDDILPGPATSNVRGSGKFQPKAKSQPRKETSASVTTTLPDVTKEKPVTLASIGIDAAQSVQPANVVGNRLTDSVGPSSTTSGMLGAKEPLIEHVGSFSGVTFCDDDRSSVMVNPSGPLDAIDALHSEVAISDGNGDWNSSYGKSTGENADIFSGLEYLDDFLSQPATVTVSAASKPQPQVNMNALPGNKFLESYPVYTDAEGRLSPSEAQNLPASNNKDIGEEPGISILSSVDLAAAVYDPTPDQTYPILSVTEDQAGGRQADVCKNDQDFQIDNRRLQPEEVEAFSGLEALDILSRPPLHLVWQHMGENPSQSKLHTDKDKPSFDVPHPDTVESVSCSQDAHLLPSETEYMDEDSIPAFPAGEVLDFSSVRFSDSASTDPTYELPVNNKDLAKSANLDAAASGDVHSAGAGPKIPGSESSKGRKRKTSTGSVLSQKGQKSSTAGDKNETGKSSRRLRKRILTHELVGESEDEARDNGAKPAEPPINSVADEDRNRDDECKVKNLSRKKRAPRKSMKSVAENEKPVRKRKNANETGDKSTKEPPKKFSHSTRRKRRCVDKTLLETPEDEIDPQKLPIRDLIVLSEMRERMNKEASSSKVPLANQSADDSYLHDSFDNGWETGATEQGRASNDDEENVRIQSSSHYINYQSYMDKTPTSRWSKSDTELFYEAVQQFGTDFSMIMQLFPGRTRNQVKLKYKMEERKHPLRLFEASTNRAKGEHSCMGLVLARTKNKLENIGSQFQLDASLCYLLCVSMVENHCKDFISFADHSHFELVIEQLKQVAAQEEQNSKRENSVGLTGVEEEMEEVTLETNVCLLDLSYFSLLRCTTILLRNGHVSVHPDVYSGSTIFSSQDEGATKSDQNEEGAVEEALAEDKETDVAEFGPEKSDESDDDLYRWSQYKSEL</sequence>
<proteinExistence type="predicted"/>
<feature type="region of interest" description="Disordered" evidence="1">
    <location>
        <begin position="130"/>
        <end position="157"/>
    </location>
</feature>
<feature type="compositionally biased region" description="Basic and acidic residues" evidence="1">
    <location>
        <begin position="730"/>
        <end position="741"/>
    </location>
</feature>
<dbReference type="PANTHER" id="PTHR22929:SF0">
    <property type="entry name" value="TRANSCRIPTION FACTOR TFIIIB COMPONENT B'' HOMOLOG"/>
    <property type="match status" value="1"/>
</dbReference>
<evidence type="ECO:0000256" key="1">
    <source>
        <dbReference type="SAM" id="MobiDB-lite"/>
    </source>
</evidence>